<dbReference type="InterPro" id="IPR038709">
    <property type="entry name" value="RpoN_core-bd_sf"/>
</dbReference>
<reference evidence="12 13" key="1">
    <citation type="submission" date="2020-02" db="EMBL/GenBank/DDBJ databases">
        <title>Rhodobacter algicola sp. nov., isolated from microalga culture.</title>
        <authorList>
            <person name="Park C.-Y."/>
        </authorList>
    </citation>
    <scope>NUCLEOTIDE SEQUENCE [LARGE SCALE GENOMIC DNA]</scope>
    <source>
        <strain evidence="12 13">ETT8</strain>
    </source>
</reference>
<evidence type="ECO:0000256" key="6">
    <source>
        <dbReference type="ARBA" id="ARBA00023082"/>
    </source>
</evidence>
<dbReference type="RefSeq" id="WP_164610477.1">
    <property type="nucleotide sequence ID" value="NZ_JAAIKE010000002.1"/>
</dbReference>
<evidence type="ECO:0000259" key="11">
    <source>
        <dbReference type="Pfam" id="PF04963"/>
    </source>
</evidence>
<feature type="domain" description="RNA polymerase sigma factor 54 core-binding" evidence="11">
    <location>
        <begin position="79"/>
        <end position="261"/>
    </location>
</feature>
<dbReference type="PROSITE" id="PS00717">
    <property type="entry name" value="SIGMA54_1"/>
    <property type="match status" value="1"/>
</dbReference>
<comment type="function">
    <text evidence="9">Sigma factors are initiation factors that promote the attachment of RNA polymerase to specific initiation sites and are then released.</text>
</comment>
<feature type="domain" description="RNA polymerase sigma factor 54 DNA-binding" evidence="10">
    <location>
        <begin position="268"/>
        <end position="414"/>
    </location>
</feature>
<keyword evidence="6 9" id="KW-0731">Sigma factor</keyword>
<evidence type="ECO:0000313" key="12">
    <source>
        <dbReference type="EMBL" id="NEX46094.1"/>
    </source>
</evidence>
<dbReference type="AlphaFoldDB" id="A0A6B3RJ77"/>
<dbReference type="Pfam" id="PF04552">
    <property type="entry name" value="Sigma54_DBD"/>
    <property type="match status" value="1"/>
</dbReference>
<dbReference type="Proteomes" id="UP000481421">
    <property type="component" value="Unassembled WGS sequence"/>
</dbReference>
<comment type="similarity">
    <text evidence="1 9">Belongs to the sigma-54 factor family.</text>
</comment>
<dbReference type="GO" id="GO:0000428">
    <property type="term" value="C:DNA-directed RNA polymerase complex"/>
    <property type="evidence" value="ECO:0007669"/>
    <property type="project" value="UniProtKB-KW"/>
</dbReference>
<evidence type="ECO:0000256" key="2">
    <source>
        <dbReference type="ARBA" id="ARBA00022478"/>
    </source>
</evidence>
<dbReference type="Pfam" id="PF00309">
    <property type="entry name" value="Sigma54_AID"/>
    <property type="match status" value="1"/>
</dbReference>
<dbReference type="PROSITE" id="PS00718">
    <property type="entry name" value="SIGMA54_2"/>
    <property type="match status" value="1"/>
</dbReference>
<organism evidence="12 13">
    <name type="scientific">Pseudotabrizicola algicola</name>
    <dbReference type="NCBI Taxonomy" id="2709381"/>
    <lineage>
        <taxon>Bacteria</taxon>
        <taxon>Pseudomonadati</taxon>
        <taxon>Pseudomonadota</taxon>
        <taxon>Alphaproteobacteria</taxon>
        <taxon>Rhodobacterales</taxon>
        <taxon>Paracoccaceae</taxon>
        <taxon>Pseudotabrizicola</taxon>
    </lineage>
</organism>
<dbReference type="GO" id="GO:0001216">
    <property type="term" value="F:DNA-binding transcription activator activity"/>
    <property type="evidence" value="ECO:0007669"/>
    <property type="project" value="InterPro"/>
</dbReference>
<accession>A0A6B3RJ77</accession>
<dbReference type="Gene3D" id="1.10.10.60">
    <property type="entry name" value="Homeodomain-like"/>
    <property type="match status" value="1"/>
</dbReference>
<name>A0A6B3RJ77_9RHOB</name>
<dbReference type="GO" id="GO:0016987">
    <property type="term" value="F:sigma factor activity"/>
    <property type="evidence" value="ECO:0007669"/>
    <property type="project" value="UniProtKB-KW"/>
</dbReference>
<dbReference type="Pfam" id="PF04963">
    <property type="entry name" value="Sigma54_CBD"/>
    <property type="match status" value="1"/>
</dbReference>
<dbReference type="EMBL" id="JAAIKE010000002">
    <property type="protein sequence ID" value="NEX46094.1"/>
    <property type="molecule type" value="Genomic_DNA"/>
</dbReference>
<dbReference type="GO" id="GO:0016779">
    <property type="term" value="F:nucleotidyltransferase activity"/>
    <property type="evidence" value="ECO:0007669"/>
    <property type="project" value="UniProtKB-KW"/>
</dbReference>
<gene>
    <name evidence="12" type="primary">rpoN</name>
    <name evidence="12" type="ORF">G3572_07755</name>
</gene>
<evidence type="ECO:0000256" key="9">
    <source>
        <dbReference type="PIRNR" id="PIRNR000774"/>
    </source>
</evidence>
<evidence type="ECO:0000256" key="7">
    <source>
        <dbReference type="ARBA" id="ARBA00023125"/>
    </source>
</evidence>
<dbReference type="PANTHER" id="PTHR32248">
    <property type="entry name" value="RNA POLYMERASE SIGMA-54 FACTOR"/>
    <property type="match status" value="1"/>
</dbReference>
<dbReference type="InterPro" id="IPR007046">
    <property type="entry name" value="RNA_pol_sigma_54_core-bd"/>
</dbReference>
<evidence type="ECO:0000256" key="4">
    <source>
        <dbReference type="ARBA" id="ARBA00022695"/>
    </source>
</evidence>
<evidence type="ECO:0000256" key="5">
    <source>
        <dbReference type="ARBA" id="ARBA00023015"/>
    </source>
</evidence>
<proteinExistence type="inferred from homology"/>
<dbReference type="InterPro" id="IPR007634">
    <property type="entry name" value="RNA_pol_sigma_54_DNA-bd"/>
</dbReference>
<evidence type="ECO:0000259" key="10">
    <source>
        <dbReference type="Pfam" id="PF04552"/>
    </source>
</evidence>
<comment type="caution">
    <text evidence="12">The sequence shown here is derived from an EMBL/GenBank/DDBJ whole genome shotgun (WGS) entry which is preliminary data.</text>
</comment>
<dbReference type="NCBIfam" id="TIGR02395">
    <property type="entry name" value="rpoN_sigma"/>
    <property type="match status" value="1"/>
</dbReference>
<dbReference type="PROSITE" id="PS50044">
    <property type="entry name" value="SIGMA54_3"/>
    <property type="match status" value="1"/>
</dbReference>
<keyword evidence="7 9" id="KW-0238">DNA-binding</keyword>
<dbReference type="PRINTS" id="PR00045">
    <property type="entry name" value="SIGMA54FCT"/>
</dbReference>
<keyword evidence="8 9" id="KW-0804">Transcription</keyword>
<dbReference type="Gene3D" id="1.10.10.1330">
    <property type="entry name" value="RNA polymerase sigma-54 factor, core-binding domain"/>
    <property type="match status" value="1"/>
</dbReference>
<evidence type="ECO:0000313" key="13">
    <source>
        <dbReference type="Proteomes" id="UP000481421"/>
    </source>
</evidence>
<protein>
    <recommendedName>
        <fullName evidence="9">RNA polymerase sigma-54 factor</fullName>
    </recommendedName>
</protein>
<evidence type="ECO:0000256" key="1">
    <source>
        <dbReference type="ARBA" id="ARBA00008798"/>
    </source>
</evidence>
<keyword evidence="4 9" id="KW-0548">Nucleotidyltransferase</keyword>
<evidence type="ECO:0000256" key="8">
    <source>
        <dbReference type="ARBA" id="ARBA00023163"/>
    </source>
</evidence>
<dbReference type="GO" id="GO:0003677">
    <property type="term" value="F:DNA binding"/>
    <property type="evidence" value="ECO:0007669"/>
    <property type="project" value="UniProtKB-KW"/>
</dbReference>
<sequence length="415" mass="44373">MDVRSKLTVSQTQRLHLSTGLQAALQVLRADAAGLTQYLEEQAAETPALTLQPVLPPAGEWLPRWTGVLPHSGPDELAALAAHGPSLIAHVLAAIPDLVSTPSERDIAMALADALEPSGWLGRPLADIAAELEVSESAVEAVLVRLQRIDPPGLFARNLAECLRLQAQEAEVLDPVLDQMLGRLDLVASGDWAALSRLSGAPEALLHHHFRVIRSFNPKPGASFAAIASPQREPDLIAREGEAGWLVSLNKSSLPALAIDPEAEGAPRAREVMRLIETRNTTLLAVARAILTHQQAALAQGPSALRPLTMQTIADTLGLHKSTISRVVAGTSVDTPHGTWWLRRLFSPDMGADTAAAALRTRLARLIAEEDAAQPLSDAALADALCTEGAALSRRTVAKYRADLRIPPAHRRRKS</sequence>
<evidence type="ECO:0000256" key="3">
    <source>
        <dbReference type="ARBA" id="ARBA00022679"/>
    </source>
</evidence>
<keyword evidence="2 9" id="KW-0240">DNA-directed RNA polymerase</keyword>
<dbReference type="PANTHER" id="PTHR32248:SF4">
    <property type="entry name" value="RNA POLYMERASE SIGMA-54 FACTOR"/>
    <property type="match status" value="1"/>
</dbReference>
<dbReference type="GO" id="GO:0006352">
    <property type="term" value="P:DNA-templated transcription initiation"/>
    <property type="evidence" value="ECO:0007669"/>
    <property type="project" value="InterPro"/>
</dbReference>
<keyword evidence="3 9" id="KW-0808">Transferase</keyword>
<keyword evidence="5 9" id="KW-0805">Transcription regulation</keyword>
<keyword evidence="13" id="KW-1185">Reference proteome</keyword>
<dbReference type="InterPro" id="IPR000394">
    <property type="entry name" value="RNA_pol_sigma_54"/>
</dbReference>
<dbReference type="PIRSF" id="PIRSF000774">
    <property type="entry name" value="RpoN"/>
    <property type="match status" value="1"/>
</dbReference>